<dbReference type="Gene3D" id="2.60.120.10">
    <property type="entry name" value="Jelly Rolls"/>
    <property type="match status" value="1"/>
</dbReference>
<dbReference type="EMBL" id="JACJTU010000037">
    <property type="protein sequence ID" value="MBD2737804.1"/>
    <property type="molecule type" value="Genomic_DNA"/>
</dbReference>
<dbReference type="RefSeq" id="WP_190958376.1">
    <property type="nucleotide sequence ID" value="NZ_JACJTU010000037.1"/>
</dbReference>
<gene>
    <name evidence="2" type="ORF">H6H03_28605</name>
</gene>
<dbReference type="Pfam" id="PF07883">
    <property type="entry name" value="Cupin_2"/>
    <property type="match status" value="1"/>
</dbReference>
<keyword evidence="3" id="KW-1185">Reference proteome</keyword>
<sequence>MTIQKAGLLQPAGKGTSYWFAEDLYTFKAIGEDTGNAYTLCEVVIAPQGGGAPPHRHSHDNESFYILEGELEFYLDGEKIIATPGTFIHSPQGQIHQFTNKTFLPVKMLVWQTPSGFENFIADVGKSVNQVNGGSPLSPADLENILATAPKYGIEILPPPVES</sequence>
<dbReference type="SUPFAM" id="SSF51182">
    <property type="entry name" value="RmlC-like cupins"/>
    <property type="match status" value="1"/>
</dbReference>
<name>A0ABR8KG22_9NOSO</name>
<reference evidence="2 3" key="1">
    <citation type="journal article" date="2020" name="ISME J.">
        <title>Comparative genomics reveals insights into cyanobacterial evolution and habitat adaptation.</title>
        <authorList>
            <person name="Chen M.Y."/>
            <person name="Teng W.K."/>
            <person name="Zhao L."/>
            <person name="Hu C.X."/>
            <person name="Zhou Y.K."/>
            <person name="Han B.P."/>
            <person name="Song L.R."/>
            <person name="Shu W.S."/>
        </authorList>
    </citation>
    <scope>NUCLEOTIDE SEQUENCE [LARGE SCALE GENOMIC DNA]</scope>
    <source>
        <strain evidence="2 3">FACHB-159</strain>
    </source>
</reference>
<dbReference type="Proteomes" id="UP000637383">
    <property type="component" value="Unassembled WGS sequence"/>
</dbReference>
<dbReference type="InterPro" id="IPR053146">
    <property type="entry name" value="QDO-like"/>
</dbReference>
<dbReference type="InterPro" id="IPR013096">
    <property type="entry name" value="Cupin_2"/>
</dbReference>
<evidence type="ECO:0000259" key="1">
    <source>
        <dbReference type="Pfam" id="PF07883"/>
    </source>
</evidence>
<proteinExistence type="predicted"/>
<organism evidence="2 3">
    <name type="scientific">Nostoc paludosum FACHB-159</name>
    <dbReference type="NCBI Taxonomy" id="2692908"/>
    <lineage>
        <taxon>Bacteria</taxon>
        <taxon>Bacillati</taxon>
        <taxon>Cyanobacteriota</taxon>
        <taxon>Cyanophyceae</taxon>
        <taxon>Nostocales</taxon>
        <taxon>Nostocaceae</taxon>
        <taxon>Nostoc</taxon>
    </lineage>
</organism>
<dbReference type="PANTHER" id="PTHR36440">
    <property type="entry name" value="PUTATIVE (AFU_ORTHOLOGUE AFUA_8G07350)-RELATED"/>
    <property type="match status" value="1"/>
</dbReference>
<dbReference type="InterPro" id="IPR014710">
    <property type="entry name" value="RmlC-like_jellyroll"/>
</dbReference>
<evidence type="ECO:0000313" key="3">
    <source>
        <dbReference type="Proteomes" id="UP000637383"/>
    </source>
</evidence>
<dbReference type="CDD" id="cd02215">
    <property type="entry name" value="cupin_QDO_N_C"/>
    <property type="match status" value="1"/>
</dbReference>
<accession>A0ABR8KG22</accession>
<feature type="domain" description="Cupin type-2" evidence="1">
    <location>
        <begin position="43"/>
        <end position="110"/>
    </location>
</feature>
<dbReference type="InterPro" id="IPR011051">
    <property type="entry name" value="RmlC_Cupin_sf"/>
</dbReference>
<evidence type="ECO:0000313" key="2">
    <source>
        <dbReference type="EMBL" id="MBD2737804.1"/>
    </source>
</evidence>
<dbReference type="PANTHER" id="PTHR36440:SF1">
    <property type="entry name" value="PUTATIVE (AFU_ORTHOLOGUE AFUA_8G07350)-RELATED"/>
    <property type="match status" value="1"/>
</dbReference>
<protein>
    <submittedName>
        <fullName evidence="2">Quercetin 2,3-dioxygenase</fullName>
    </submittedName>
</protein>
<comment type="caution">
    <text evidence="2">The sequence shown here is derived from an EMBL/GenBank/DDBJ whole genome shotgun (WGS) entry which is preliminary data.</text>
</comment>